<gene>
    <name evidence="5" type="ORF">Desaf_3648</name>
</gene>
<dbReference type="eggNOG" id="COG1853">
    <property type="taxonomic scope" value="Bacteria"/>
</dbReference>
<feature type="domain" description="Flavin reductase like" evidence="4">
    <location>
        <begin position="9"/>
        <end position="155"/>
    </location>
</feature>
<comment type="cofactor">
    <cofactor evidence="1">
        <name>FMN</name>
        <dbReference type="ChEBI" id="CHEBI:58210"/>
    </cofactor>
</comment>
<dbReference type="InterPro" id="IPR012349">
    <property type="entry name" value="Split_barrel_FMN-bd"/>
</dbReference>
<dbReference type="PANTHER" id="PTHR43567:SF1">
    <property type="entry name" value="FLAVOREDOXIN"/>
    <property type="match status" value="1"/>
</dbReference>
<proteinExistence type="inferred from homology"/>
<evidence type="ECO:0000259" key="4">
    <source>
        <dbReference type="SMART" id="SM00903"/>
    </source>
</evidence>
<evidence type="ECO:0000313" key="5">
    <source>
        <dbReference type="EMBL" id="EGJ51925.1"/>
    </source>
</evidence>
<dbReference type="RefSeq" id="WP_014261536.1">
    <property type="nucleotide sequence ID" value="NC_016629.1"/>
</dbReference>
<dbReference type="Gene3D" id="2.30.110.10">
    <property type="entry name" value="Electron Transport, Fmn-binding Protein, Chain A"/>
    <property type="match status" value="1"/>
</dbReference>
<dbReference type="SUPFAM" id="SSF50475">
    <property type="entry name" value="FMN-binding split barrel"/>
    <property type="match status" value="1"/>
</dbReference>
<dbReference type="InterPro" id="IPR052174">
    <property type="entry name" value="Flavoredoxin"/>
</dbReference>
<evidence type="ECO:0000256" key="2">
    <source>
        <dbReference type="ARBA" id="ARBA00022630"/>
    </source>
</evidence>
<dbReference type="InterPro" id="IPR002563">
    <property type="entry name" value="Flavin_Rdtase-like_dom"/>
</dbReference>
<accession>F3YYU9</accession>
<evidence type="ECO:0000256" key="1">
    <source>
        <dbReference type="ARBA" id="ARBA00001917"/>
    </source>
</evidence>
<protein>
    <submittedName>
        <fullName evidence="5">Flavin reductase domain protein FMN-binding protein</fullName>
    </submittedName>
</protein>
<dbReference type="STRING" id="690850.Desaf_3648"/>
<dbReference type="KEGG" id="daf:Desaf_3648"/>
<dbReference type="SMART" id="SM00903">
    <property type="entry name" value="Flavin_Reduct"/>
    <property type="match status" value="1"/>
</dbReference>
<sequence length="191" mass="20613">MKKSLGPRIAAYPTPVWVIGSYDSQGKPNAMTAAWGGVCCSEPPCIQVSVRPSRHTYTSVLARKAFTVSIPDAVHAAEADYFGIASGQNTDKFARTGLTPVRSEIVDAPYVGEFPLVIECRLLHSMELGAHAIFVGEIMGTLADEEALTDGKLDMAKLSPLLYSVDQRSYFGVGQVVGKAYSLGLKYHKQD</sequence>
<dbReference type="AlphaFoldDB" id="F3YYU9"/>
<dbReference type="Proteomes" id="UP000007844">
    <property type="component" value="Chromosome"/>
</dbReference>
<name>F3YYU9_DESAF</name>
<dbReference type="GO" id="GO:0010181">
    <property type="term" value="F:FMN binding"/>
    <property type="evidence" value="ECO:0007669"/>
    <property type="project" value="InterPro"/>
</dbReference>
<dbReference type="Pfam" id="PF01613">
    <property type="entry name" value="Flavin_Reduct"/>
    <property type="match status" value="1"/>
</dbReference>
<organism evidence="5 6">
    <name type="scientific">Desulfocurvibacter africanus subsp. africanus str. Walvis Bay</name>
    <dbReference type="NCBI Taxonomy" id="690850"/>
    <lineage>
        <taxon>Bacteria</taxon>
        <taxon>Pseudomonadati</taxon>
        <taxon>Thermodesulfobacteriota</taxon>
        <taxon>Desulfovibrionia</taxon>
        <taxon>Desulfovibrionales</taxon>
        <taxon>Desulfovibrionaceae</taxon>
        <taxon>Desulfocurvibacter</taxon>
    </lineage>
</organism>
<evidence type="ECO:0000313" key="6">
    <source>
        <dbReference type="Proteomes" id="UP000007844"/>
    </source>
</evidence>
<keyword evidence="6" id="KW-1185">Reference proteome</keyword>
<dbReference type="PANTHER" id="PTHR43567">
    <property type="entry name" value="FLAVOREDOXIN-RELATED-RELATED"/>
    <property type="match status" value="1"/>
</dbReference>
<comment type="similarity">
    <text evidence="3">Belongs to the flavoredoxin family.</text>
</comment>
<dbReference type="EMBL" id="CP003221">
    <property type="protein sequence ID" value="EGJ51925.1"/>
    <property type="molecule type" value="Genomic_DNA"/>
</dbReference>
<keyword evidence="2" id="KW-0285">Flavoprotein</keyword>
<evidence type="ECO:0000256" key="3">
    <source>
        <dbReference type="ARBA" id="ARBA00038054"/>
    </source>
</evidence>
<dbReference type="GO" id="GO:0016646">
    <property type="term" value="F:oxidoreductase activity, acting on the CH-NH group of donors, NAD or NADP as acceptor"/>
    <property type="evidence" value="ECO:0007669"/>
    <property type="project" value="UniProtKB-ARBA"/>
</dbReference>
<dbReference type="HOGENOM" id="CLU_059021_5_5_7"/>
<reference evidence="5 6" key="1">
    <citation type="journal article" date="2011" name="J. Bacteriol.">
        <title>Genome sequence of the mercury-methylating and pleomorphic Desulfovibrio africanus Strain Walvis Bay.</title>
        <authorList>
            <person name="Brown S.D."/>
            <person name="Wall J.D."/>
            <person name="Kucken A.M."/>
            <person name="Gilmour C.C."/>
            <person name="Podar M."/>
            <person name="Brandt C.C."/>
            <person name="Teshima H."/>
            <person name="Detter J.C."/>
            <person name="Han C.S."/>
            <person name="Land M.L."/>
            <person name="Lucas S."/>
            <person name="Han J."/>
            <person name="Pennacchio L."/>
            <person name="Nolan M."/>
            <person name="Pitluck S."/>
            <person name="Woyke T."/>
            <person name="Goodwin L."/>
            <person name="Palumbo A.V."/>
            <person name="Elias D.A."/>
        </authorList>
    </citation>
    <scope>NUCLEOTIDE SEQUENCE [LARGE SCALE GENOMIC DNA]</scope>
    <source>
        <strain evidence="5 6">Walvis Bay</strain>
    </source>
</reference>